<evidence type="ECO:0000313" key="3">
    <source>
        <dbReference type="Proteomes" id="UP000504632"/>
    </source>
</evidence>
<dbReference type="PANTHER" id="PTHR31997:SF2">
    <property type="entry name" value="PROTEIN FAM149A"/>
    <property type="match status" value="1"/>
</dbReference>
<dbReference type="Proteomes" id="UP000504632">
    <property type="component" value="Chromosome 2"/>
</dbReference>
<sequence length="632" mass="69502">MEVTSQCAAPPPLTPERAVGEFLLYSCVVLWVVLGVPPLCPLHPLFLALVLTAAGLGILKGTPDLFVSSYSQPSSGVVTPVSRLASRSASPGGATGLSTEHSSIYSWRYDEFDRANTQRVRQLFCDVDELLYEGKVSSNSEGLQEECEEWNGHSPHLRILGNQLEPPKEEGYEYVHRRACIRQTEASARCLETREDNRLELYVEGRRLAPGVCPARSVFSSTMALPEHSLAGFQEEEVYEAEGRIEEFLAYDVRETEDEWVDESRISALAPRGGIPPVSPHACIRDAVADEVFDDVWRGVVSLLGELLYKQWDSELTGLSAQGRSMENCSQILCEPSSHPPVRGHPFPPSRGSSTRSMFLWSNGNSTQDSSTLKMNLNGVMTIQAIPLQQRQHGFNEKPMMQSQRGASGLSRRPSPQIRLPGLRGRTGPCHAHAVHSNQVLRGSRLSTVAERLPSLPVSAAQTQRLPQIQTDLSEPDYSGPVPRHTQHRGRFLRGGMASVMQPIGILPPLREPTLMLESLSRPNTTHSYRSDTPLKRSFTPMDFASHVRTGRTLVTGDRSQMGVTGFSVGITCSTASGFSECSIPLRRRVNITSSTDADGGNTALLIGAQYQRRAASRFPLHGKKKLQTVMP</sequence>
<dbReference type="OrthoDB" id="2134133at2759"/>
<keyword evidence="3" id="KW-1185">Reference proteome</keyword>
<dbReference type="InterPro" id="IPR022194">
    <property type="entry name" value="DUF3719"/>
</dbReference>
<protein>
    <submittedName>
        <fullName evidence="4">Protein FAM149A</fullName>
    </submittedName>
</protein>
<dbReference type="PANTHER" id="PTHR31997">
    <property type="entry name" value="AGAP003710-PA"/>
    <property type="match status" value="1"/>
</dbReference>
<accession>A0A6J2UNA1</accession>
<reference evidence="4" key="1">
    <citation type="submission" date="2025-08" db="UniProtKB">
        <authorList>
            <consortium name="RefSeq"/>
        </authorList>
    </citation>
    <scope>IDENTIFICATION</scope>
</reference>
<dbReference type="InParanoid" id="A0A6J2UNA1"/>
<name>A0A6J2UNA1_CHACN</name>
<evidence type="ECO:0000313" key="4">
    <source>
        <dbReference type="RefSeq" id="XP_030621433.1"/>
    </source>
</evidence>
<dbReference type="CTD" id="25854"/>
<dbReference type="AlphaFoldDB" id="A0A6J2UNA1"/>
<evidence type="ECO:0000259" key="2">
    <source>
        <dbReference type="Pfam" id="PF12516"/>
    </source>
</evidence>
<organism evidence="3 4">
    <name type="scientific">Chanos chanos</name>
    <name type="common">Milkfish</name>
    <name type="synonym">Mugil chanos</name>
    <dbReference type="NCBI Taxonomy" id="29144"/>
    <lineage>
        <taxon>Eukaryota</taxon>
        <taxon>Metazoa</taxon>
        <taxon>Chordata</taxon>
        <taxon>Craniata</taxon>
        <taxon>Vertebrata</taxon>
        <taxon>Euteleostomi</taxon>
        <taxon>Actinopterygii</taxon>
        <taxon>Neopterygii</taxon>
        <taxon>Teleostei</taxon>
        <taxon>Ostariophysi</taxon>
        <taxon>Gonorynchiformes</taxon>
        <taxon>Chanidae</taxon>
        <taxon>Chanos</taxon>
    </lineage>
</organism>
<dbReference type="GeneID" id="115805090"/>
<gene>
    <name evidence="4" type="primary">fam149a</name>
</gene>
<evidence type="ECO:0000256" key="1">
    <source>
        <dbReference type="ARBA" id="ARBA00008309"/>
    </source>
</evidence>
<dbReference type="RefSeq" id="XP_030621433.1">
    <property type="nucleotide sequence ID" value="XM_030765573.1"/>
</dbReference>
<dbReference type="Pfam" id="PF12516">
    <property type="entry name" value="DUF3719"/>
    <property type="match status" value="1"/>
</dbReference>
<dbReference type="InterPro" id="IPR039630">
    <property type="entry name" value="FAM149"/>
</dbReference>
<comment type="similarity">
    <text evidence="1">Belongs to the FAM149 family.</text>
</comment>
<proteinExistence type="inferred from homology"/>
<feature type="domain" description="DUF3719" evidence="2">
    <location>
        <begin position="130"/>
        <end position="179"/>
    </location>
</feature>